<dbReference type="EMBL" id="CP003557">
    <property type="protein sequence ID" value="AFN73783.1"/>
    <property type="molecule type" value="Genomic_DNA"/>
</dbReference>
<gene>
    <name evidence="2" type="ordered locus">MROS_0540</name>
</gene>
<sequence>MKTFTMLFVAFLFVCEHATAQRNVTVYGGLKFIEYRGSNIWFWYRDESPAPDNFFTDIELSGKTVFNLGVNYNNYSKTQNMYWDAFVNLFLGKYFGIDGGGSIGYPFFITGERNISFLPSISGGVGYYNKSLGTLENHTTWIQVNDTRFQNFANVDISMVGWYAFIRPNLAFVIDVSPNAQIILSGSYSINIDLKPEVSFTGPDQNGTNVTANEDLDANNLAFYIDNKRTNDSPFKLMGPEVRLGVNFGIGR</sequence>
<keyword evidence="1" id="KW-0732">Signal</keyword>
<organism evidence="2 3">
    <name type="scientific">Melioribacter roseus (strain DSM 23840 / JCM 17771 / VKM B-2668 / P3M-2)</name>
    <dbReference type="NCBI Taxonomy" id="1191523"/>
    <lineage>
        <taxon>Bacteria</taxon>
        <taxon>Pseudomonadati</taxon>
        <taxon>Ignavibacteriota</taxon>
        <taxon>Ignavibacteria</taxon>
        <taxon>Ignavibacteriales</taxon>
        <taxon>Melioribacteraceae</taxon>
        <taxon>Melioribacter</taxon>
    </lineage>
</organism>
<feature type="signal peptide" evidence="1">
    <location>
        <begin position="1"/>
        <end position="20"/>
    </location>
</feature>
<proteinExistence type="predicted"/>
<dbReference type="PATRIC" id="fig|1191523.3.peg.563"/>
<dbReference type="RefSeq" id="WP_014855220.1">
    <property type="nucleotide sequence ID" value="NC_018178.1"/>
</dbReference>
<dbReference type="HOGENOM" id="CLU_1101834_0_0_10"/>
<accession>I6ZXK0</accession>
<evidence type="ECO:0008006" key="4">
    <source>
        <dbReference type="Google" id="ProtNLM"/>
    </source>
</evidence>
<reference evidence="2 3" key="1">
    <citation type="journal article" date="2013" name="PLoS ONE">
        <title>Genomic analysis of Melioribacter roseus, facultatively anaerobic organotrophic bacterium representing a novel deep lineage within Bacteriodetes/Chlorobi group.</title>
        <authorList>
            <person name="Kadnikov V.V."/>
            <person name="Mardanov A.V."/>
            <person name="Podosokorskaya O.A."/>
            <person name="Gavrilov S.N."/>
            <person name="Kublanov I.V."/>
            <person name="Beletsky A.V."/>
            <person name="Bonch-Osmolovskaya E.A."/>
            <person name="Ravin N.V."/>
        </authorList>
    </citation>
    <scope>NUCLEOTIDE SEQUENCE [LARGE SCALE GENOMIC DNA]</scope>
    <source>
        <strain evidence="3">JCM 17771 / P3M-2</strain>
    </source>
</reference>
<name>I6ZXK0_MELRP</name>
<dbReference type="AlphaFoldDB" id="I6ZXK0"/>
<keyword evidence="3" id="KW-1185">Reference proteome</keyword>
<evidence type="ECO:0000256" key="1">
    <source>
        <dbReference type="SAM" id="SignalP"/>
    </source>
</evidence>
<evidence type="ECO:0000313" key="2">
    <source>
        <dbReference type="EMBL" id="AFN73783.1"/>
    </source>
</evidence>
<dbReference type="Proteomes" id="UP000009011">
    <property type="component" value="Chromosome"/>
</dbReference>
<protein>
    <recommendedName>
        <fullName evidence="4">Outer membrane protein beta-barrel domain-containing protein</fullName>
    </recommendedName>
</protein>
<feature type="chain" id="PRO_5003707171" description="Outer membrane protein beta-barrel domain-containing protein" evidence="1">
    <location>
        <begin position="21"/>
        <end position="252"/>
    </location>
</feature>
<evidence type="ECO:0000313" key="3">
    <source>
        <dbReference type="Proteomes" id="UP000009011"/>
    </source>
</evidence>
<dbReference type="KEGG" id="mro:MROS_0540"/>